<accession>A0A0E0MG36</accession>
<evidence type="ECO:0000259" key="1">
    <source>
        <dbReference type="Pfam" id="PF00004"/>
    </source>
</evidence>
<dbReference type="PANTHER" id="PTHR23070">
    <property type="entry name" value="BCS1 AAA-TYPE ATPASE"/>
    <property type="match status" value="1"/>
</dbReference>
<keyword evidence="3" id="KW-1185">Reference proteome</keyword>
<dbReference type="InterPro" id="IPR003959">
    <property type="entry name" value="ATPase_AAA_core"/>
</dbReference>
<dbReference type="InterPro" id="IPR050747">
    <property type="entry name" value="Mitochondrial_chaperone_BCS1"/>
</dbReference>
<dbReference type="Gene3D" id="3.40.50.300">
    <property type="entry name" value="P-loop containing nucleotide triphosphate hydrolases"/>
    <property type="match status" value="1"/>
</dbReference>
<dbReference type="STRING" id="4537.A0A0E0MG36"/>
<reference evidence="2" key="1">
    <citation type="submission" date="2015-04" db="UniProtKB">
        <authorList>
            <consortium name="EnsemblPlants"/>
        </authorList>
    </citation>
    <scope>IDENTIFICATION</scope>
</reference>
<evidence type="ECO:0000313" key="3">
    <source>
        <dbReference type="Proteomes" id="UP000026962"/>
    </source>
</evidence>
<sequence>MASLPESHATRDAFREAGRECELVVREKRFSSRGFVHHTVPIGGRQWCPVAQVHVHPLRSRGAAAALPAKMQERKLYTNNNSGFCGGMNYHQVLWTTHTFSQPSTFNTLAIDRALHDAIRADLLKFVHSREHYARVGHEWKHDCLLHGPPGTGKTGRMAAIANLLEFNIYDLELTTVMSNFDLRMLLA</sequence>
<dbReference type="InterPro" id="IPR027417">
    <property type="entry name" value="P-loop_NTPase"/>
</dbReference>
<dbReference type="Pfam" id="PF00004">
    <property type="entry name" value="AAA"/>
    <property type="match status" value="1"/>
</dbReference>
<proteinExistence type="predicted"/>
<reference evidence="2" key="2">
    <citation type="submission" date="2018-05" db="EMBL/GenBank/DDBJ databases">
        <title>OpunRS2 (Oryza punctata Reference Sequence Version 2).</title>
        <authorList>
            <person name="Zhang J."/>
            <person name="Kudrna D."/>
            <person name="Lee S."/>
            <person name="Talag J."/>
            <person name="Welchert J."/>
            <person name="Wing R.A."/>
        </authorList>
    </citation>
    <scope>NUCLEOTIDE SEQUENCE [LARGE SCALE GENOMIC DNA]</scope>
</reference>
<dbReference type="SUPFAM" id="SSF52540">
    <property type="entry name" value="P-loop containing nucleoside triphosphate hydrolases"/>
    <property type="match status" value="1"/>
</dbReference>
<name>A0A0E0MG36_ORYPU</name>
<dbReference type="GO" id="GO:0016887">
    <property type="term" value="F:ATP hydrolysis activity"/>
    <property type="evidence" value="ECO:0007669"/>
    <property type="project" value="InterPro"/>
</dbReference>
<dbReference type="Proteomes" id="UP000026962">
    <property type="component" value="Chromosome 11"/>
</dbReference>
<dbReference type="eggNOG" id="KOG0743">
    <property type="taxonomic scope" value="Eukaryota"/>
</dbReference>
<dbReference type="GO" id="GO:0005524">
    <property type="term" value="F:ATP binding"/>
    <property type="evidence" value="ECO:0007669"/>
    <property type="project" value="InterPro"/>
</dbReference>
<dbReference type="HOGENOM" id="CLU_010189_0_0_1"/>
<dbReference type="EnsemblPlants" id="OPUNC11G13280.1">
    <property type="protein sequence ID" value="OPUNC11G13280.1"/>
    <property type="gene ID" value="OPUNC11G13280"/>
</dbReference>
<organism evidence="2">
    <name type="scientific">Oryza punctata</name>
    <name type="common">Red rice</name>
    <dbReference type="NCBI Taxonomy" id="4537"/>
    <lineage>
        <taxon>Eukaryota</taxon>
        <taxon>Viridiplantae</taxon>
        <taxon>Streptophyta</taxon>
        <taxon>Embryophyta</taxon>
        <taxon>Tracheophyta</taxon>
        <taxon>Spermatophyta</taxon>
        <taxon>Magnoliopsida</taxon>
        <taxon>Liliopsida</taxon>
        <taxon>Poales</taxon>
        <taxon>Poaceae</taxon>
        <taxon>BOP clade</taxon>
        <taxon>Oryzoideae</taxon>
        <taxon>Oryzeae</taxon>
        <taxon>Oryzinae</taxon>
        <taxon>Oryza</taxon>
    </lineage>
</organism>
<feature type="domain" description="ATPase AAA-type core" evidence="1">
    <location>
        <begin position="144"/>
        <end position="179"/>
    </location>
</feature>
<dbReference type="AlphaFoldDB" id="A0A0E0MG36"/>
<protein>
    <recommendedName>
        <fullName evidence="1">ATPase AAA-type core domain-containing protein</fullName>
    </recommendedName>
</protein>
<dbReference type="Gramene" id="OPUNC11G13280.1">
    <property type="protein sequence ID" value="OPUNC11G13280.1"/>
    <property type="gene ID" value="OPUNC11G13280"/>
</dbReference>
<evidence type="ECO:0000313" key="2">
    <source>
        <dbReference type="EnsemblPlants" id="OPUNC11G13280.1"/>
    </source>
</evidence>